<feature type="domain" description="FHA" evidence="1">
    <location>
        <begin position="31"/>
        <end position="80"/>
    </location>
</feature>
<comment type="caution">
    <text evidence="2">The sequence shown here is derived from an EMBL/GenBank/DDBJ whole genome shotgun (WGS) entry which is preliminary data.</text>
</comment>
<dbReference type="PANTHER" id="PTHR23308">
    <property type="entry name" value="NUCLEAR INHIBITOR OF PROTEIN PHOSPHATASE-1"/>
    <property type="match status" value="1"/>
</dbReference>
<dbReference type="InterPro" id="IPR000253">
    <property type="entry name" value="FHA_dom"/>
</dbReference>
<dbReference type="SMART" id="SM00240">
    <property type="entry name" value="FHA"/>
    <property type="match status" value="1"/>
</dbReference>
<dbReference type="CDD" id="cd00060">
    <property type="entry name" value="FHA"/>
    <property type="match status" value="1"/>
</dbReference>
<evidence type="ECO:0000313" key="3">
    <source>
        <dbReference type="Proteomes" id="UP000032702"/>
    </source>
</evidence>
<accession>Q090W3</accession>
<dbReference type="SUPFAM" id="SSF49879">
    <property type="entry name" value="SMAD/FHA domain"/>
    <property type="match status" value="1"/>
</dbReference>
<dbReference type="InterPro" id="IPR008984">
    <property type="entry name" value="SMAD_FHA_dom_sf"/>
</dbReference>
<reference evidence="2 3" key="1">
    <citation type="submission" date="2006-04" db="EMBL/GenBank/DDBJ databases">
        <authorList>
            <person name="Nierman W.C."/>
        </authorList>
    </citation>
    <scope>NUCLEOTIDE SEQUENCE [LARGE SCALE GENOMIC DNA]</scope>
    <source>
        <strain evidence="2 3">DW4/3-1</strain>
    </source>
</reference>
<protein>
    <submittedName>
        <fullName evidence="2">FHA domain protein</fullName>
    </submittedName>
</protein>
<dbReference type="Proteomes" id="UP000032702">
    <property type="component" value="Unassembled WGS sequence"/>
</dbReference>
<dbReference type="RefSeq" id="WP_002614205.1">
    <property type="nucleotide sequence ID" value="NC_014623.1"/>
</dbReference>
<dbReference type="Pfam" id="PF00498">
    <property type="entry name" value="FHA"/>
    <property type="match status" value="1"/>
</dbReference>
<dbReference type="EMBL" id="AAMD01000060">
    <property type="protein sequence ID" value="EAU66270.1"/>
    <property type="molecule type" value="Genomic_DNA"/>
</dbReference>
<proteinExistence type="predicted"/>
<name>Q090W3_STIAD</name>
<evidence type="ECO:0000313" key="2">
    <source>
        <dbReference type="EMBL" id="EAU66270.1"/>
    </source>
</evidence>
<dbReference type="Gene3D" id="2.60.200.20">
    <property type="match status" value="1"/>
</dbReference>
<dbReference type="PROSITE" id="PS50006">
    <property type="entry name" value="FHA_DOMAIN"/>
    <property type="match status" value="1"/>
</dbReference>
<gene>
    <name evidence="2" type="ORF">STIAU_3815</name>
</gene>
<sequence>MGAPRTTKVADRTMGILEQTDGKRFTLGSRCLLGRHPRCDIRLEEARVSGEHASVHWLGTGWELRDLGSRNGTFLEGRQLAPGERVALEAGQTFRLGRSQESFTLVDARPPTARAWSPQSGMCREASESLLQLPDDEEPLASLFLDGEGRWVLETGEVRRHGVDQERLWLQGQEWVLELPTVMDRTLEEGQPPLERLHLRIGVSRDEEHVVVTVVHGQRCTVLPSRTYHYMLATLARVRLQEKALPEAERGWVERETLCQMLATDGNKLNVDIHRVRRQLSALGIPGAAGVVERRPGSGHVRLGVASCEVFPL</sequence>
<organism evidence="2 3">
    <name type="scientific">Stigmatella aurantiaca (strain DW4/3-1)</name>
    <dbReference type="NCBI Taxonomy" id="378806"/>
    <lineage>
        <taxon>Bacteria</taxon>
        <taxon>Pseudomonadati</taxon>
        <taxon>Myxococcota</taxon>
        <taxon>Myxococcia</taxon>
        <taxon>Myxococcales</taxon>
        <taxon>Cystobacterineae</taxon>
        <taxon>Archangiaceae</taxon>
        <taxon>Stigmatella</taxon>
    </lineage>
</organism>
<evidence type="ECO:0000259" key="1">
    <source>
        <dbReference type="PROSITE" id="PS50006"/>
    </source>
</evidence>
<dbReference type="InterPro" id="IPR050923">
    <property type="entry name" value="Cell_Proc_Reg/RNA_Proc"/>
</dbReference>
<dbReference type="AlphaFoldDB" id="Q090W3"/>